<accession>A0A8J2YCH2</accession>
<dbReference type="InterPro" id="IPR041679">
    <property type="entry name" value="DNA2/NAM7-like_C"/>
</dbReference>
<dbReference type="SUPFAM" id="SSF52540">
    <property type="entry name" value="P-loop containing nucleoside triphosphate hydrolases"/>
    <property type="match status" value="1"/>
</dbReference>
<feature type="coiled-coil region" evidence="1">
    <location>
        <begin position="374"/>
        <end position="401"/>
    </location>
</feature>
<feature type="coiled-coil region" evidence="1">
    <location>
        <begin position="269"/>
        <end position="296"/>
    </location>
</feature>
<evidence type="ECO:0000313" key="3">
    <source>
        <dbReference type="EMBL" id="GGE15923.1"/>
    </source>
</evidence>
<evidence type="ECO:0000259" key="2">
    <source>
        <dbReference type="Pfam" id="PF13087"/>
    </source>
</evidence>
<comment type="caution">
    <text evidence="3">The sequence shown here is derived from an EMBL/GenBank/DDBJ whole genome shotgun (WGS) entry which is preliminary data.</text>
</comment>
<dbReference type="AlphaFoldDB" id="A0A8J2YCH2"/>
<feature type="coiled-coil region" evidence="1">
    <location>
        <begin position="874"/>
        <end position="926"/>
    </location>
</feature>
<dbReference type="PANTHER" id="PTHR10887">
    <property type="entry name" value="DNA2/NAM7 HELICASE FAMILY"/>
    <property type="match status" value="1"/>
</dbReference>
<keyword evidence="1" id="KW-0175">Coiled coil</keyword>
<evidence type="ECO:0000313" key="4">
    <source>
        <dbReference type="Proteomes" id="UP000625210"/>
    </source>
</evidence>
<dbReference type="InterPro" id="IPR045055">
    <property type="entry name" value="DNA2/NAM7-like"/>
</dbReference>
<dbReference type="EMBL" id="BMHQ01000005">
    <property type="protein sequence ID" value="GGE15923.1"/>
    <property type="molecule type" value="Genomic_DNA"/>
</dbReference>
<sequence>MVPKQGSGPHRELIELYESLLSSENMPTLLKNYLSLEAEKKDDLLKSSFTHSDRHVGQMNDKYPLSSGQRKALHHFFSLNQGEMLAVNGPPGTGKTSLIQNVIASLWVEAAAKESNHPPVMVVTSTNNKAITNVIESFGKIGEKVSKKGTVWAKKTERLKGRWIPGLQSYALYFPSNTQLMKLNRQEREQYQIVSEKGENFMEGLEAAGRLPELEAHFLKEFSAYQGHTVNSVEEAVKLLNKELNEVCSAIHEGLLISFKHQDHQDLLKQEFNNSIEDLQSKVTKWKEQAVKARELKSVFSDLKTKWNEYQNREPLWWKWLIFLPGMNNRILRRNESFALQHSEWIQVTSYSADEVTAAIDRSLQKHTKEECIAVEKHRELKDLSKEIHETERRLHQWNDQYQIRADKILSELDTSLRFLAFQLATHYWEGRWLLEMKKPLHKSKSPSNLKKQWHRYAKLTPCMVSTVYKIPKWFCGYKPKERGKGTDPDYLTEFIDLLIIDEAGQVSPELAAPSFALAKNALVIGDVMQIEPVSNITRAVDRGNLFGCNVVNDEETVVEMEDKGMTVTTGSVMKIAQRRSKYQVVENFGGMFLAEHYRCLREIINYCNVLAYDGELEPSRDSACKYNFLPALGYAHIEGTVEKASRSGKFNILEAEAIARWVKENAKQIEHTSEKKIGESLGIVTPFRYQAALIRQFLKELGFRNITVGTVHALQGAERDIILFSPVEGGANPFYDNNLNLLNVAVSRAKDSFLIFGNMNTFGTVPGKPSNILRSFVYKKENEIHIFSRESGLLEKVEKRLKRKFDLTERNDRTIIQHIVNIQKNEGQIFLTSKEVSATMYKEEKQMNDNRVQYSGNINISGGQNNLGSGNQYNQSSANLEEMEKLKAKLNQLLLELKKTNELHKAEQQAALDDLEDVIDRLETGDIKEGTLRRLNRKLKELDGLVLAGSGLSQSIASVMGILDLVMK</sequence>
<dbReference type="PANTHER" id="PTHR10887:SF530">
    <property type="entry name" value="SUPERFAMILY I DNA HELICASES"/>
    <property type="match status" value="1"/>
</dbReference>
<dbReference type="Gene3D" id="3.40.50.300">
    <property type="entry name" value="P-loop containing nucleotide triphosphate hydrolases"/>
    <property type="match status" value="3"/>
</dbReference>
<feature type="domain" description="DNA2/NAM7 helicase-like C-terminal" evidence="2">
    <location>
        <begin position="592"/>
        <end position="760"/>
    </location>
</feature>
<dbReference type="CDD" id="cd18808">
    <property type="entry name" value="SF1_C_Upf1"/>
    <property type="match status" value="1"/>
</dbReference>
<gene>
    <name evidence="3" type="ORF">GCM10011571_16930</name>
</gene>
<dbReference type="InterPro" id="IPR027417">
    <property type="entry name" value="P-loop_NTPase"/>
</dbReference>
<protein>
    <recommendedName>
        <fullName evidence="2">DNA2/NAM7 helicase-like C-terminal domain-containing protein</fullName>
    </recommendedName>
</protein>
<reference evidence="3" key="2">
    <citation type="submission" date="2020-09" db="EMBL/GenBank/DDBJ databases">
        <authorList>
            <person name="Sun Q."/>
            <person name="Zhou Y."/>
        </authorList>
    </citation>
    <scope>NUCLEOTIDE SEQUENCE</scope>
    <source>
        <strain evidence="3">CGMCC 1.15179</strain>
    </source>
</reference>
<evidence type="ECO:0000256" key="1">
    <source>
        <dbReference type="SAM" id="Coils"/>
    </source>
</evidence>
<keyword evidence="4" id="KW-1185">Reference proteome</keyword>
<dbReference type="Pfam" id="PF13087">
    <property type="entry name" value="AAA_12"/>
    <property type="match status" value="1"/>
</dbReference>
<name>A0A8J2YCH2_9BACL</name>
<reference evidence="3" key="1">
    <citation type="journal article" date="2014" name="Int. J. Syst. Evol. Microbiol.">
        <title>Complete genome sequence of Corynebacterium casei LMG S-19264T (=DSM 44701T), isolated from a smear-ripened cheese.</title>
        <authorList>
            <consortium name="US DOE Joint Genome Institute (JGI-PGF)"/>
            <person name="Walter F."/>
            <person name="Albersmeier A."/>
            <person name="Kalinowski J."/>
            <person name="Ruckert C."/>
        </authorList>
    </citation>
    <scope>NUCLEOTIDE SEQUENCE</scope>
    <source>
        <strain evidence="3">CGMCC 1.15179</strain>
    </source>
</reference>
<dbReference type="InterPro" id="IPR047187">
    <property type="entry name" value="SF1_C_Upf1"/>
</dbReference>
<organism evidence="3 4">
    <name type="scientific">Marinithermofilum abyssi</name>
    <dbReference type="NCBI Taxonomy" id="1571185"/>
    <lineage>
        <taxon>Bacteria</taxon>
        <taxon>Bacillati</taxon>
        <taxon>Bacillota</taxon>
        <taxon>Bacilli</taxon>
        <taxon>Bacillales</taxon>
        <taxon>Thermoactinomycetaceae</taxon>
        <taxon>Marinithermofilum</taxon>
    </lineage>
</organism>
<dbReference type="Proteomes" id="UP000625210">
    <property type="component" value="Unassembled WGS sequence"/>
</dbReference>
<proteinExistence type="predicted"/>